<dbReference type="Proteomes" id="UP001154282">
    <property type="component" value="Unassembled WGS sequence"/>
</dbReference>
<gene>
    <name evidence="1" type="ORF">LITE_LOCUS42347</name>
</gene>
<organism evidence="1 2">
    <name type="scientific">Linum tenue</name>
    <dbReference type="NCBI Taxonomy" id="586396"/>
    <lineage>
        <taxon>Eukaryota</taxon>
        <taxon>Viridiplantae</taxon>
        <taxon>Streptophyta</taxon>
        <taxon>Embryophyta</taxon>
        <taxon>Tracheophyta</taxon>
        <taxon>Spermatophyta</taxon>
        <taxon>Magnoliopsida</taxon>
        <taxon>eudicotyledons</taxon>
        <taxon>Gunneridae</taxon>
        <taxon>Pentapetalae</taxon>
        <taxon>rosids</taxon>
        <taxon>fabids</taxon>
        <taxon>Malpighiales</taxon>
        <taxon>Linaceae</taxon>
        <taxon>Linum</taxon>
    </lineage>
</organism>
<evidence type="ECO:0000313" key="2">
    <source>
        <dbReference type="Proteomes" id="UP001154282"/>
    </source>
</evidence>
<keyword evidence="2" id="KW-1185">Reference proteome</keyword>
<sequence length="26" mass="3102">MILEGSTRRKKKVVVGFPFRRLKELL</sequence>
<accession>A0AAV0Q9K9</accession>
<protein>
    <submittedName>
        <fullName evidence="1">Uncharacterized protein</fullName>
    </submittedName>
</protein>
<proteinExistence type="predicted"/>
<reference evidence="1" key="1">
    <citation type="submission" date="2022-08" db="EMBL/GenBank/DDBJ databases">
        <authorList>
            <person name="Gutierrez-Valencia J."/>
        </authorList>
    </citation>
    <scope>NUCLEOTIDE SEQUENCE</scope>
</reference>
<name>A0AAV0Q9K9_9ROSI</name>
<dbReference type="EMBL" id="CAMGYJ010000009">
    <property type="protein sequence ID" value="CAI0542057.1"/>
    <property type="molecule type" value="Genomic_DNA"/>
</dbReference>
<comment type="caution">
    <text evidence="1">The sequence shown here is derived from an EMBL/GenBank/DDBJ whole genome shotgun (WGS) entry which is preliminary data.</text>
</comment>
<dbReference type="AlphaFoldDB" id="A0AAV0Q9K9"/>
<evidence type="ECO:0000313" key="1">
    <source>
        <dbReference type="EMBL" id="CAI0542057.1"/>
    </source>
</evidence>